<sequence>MLFRSFYYGEEPIRIIEEGCDTAVLILLLVWQIPVYGVFRKYFGPKIVGFYLCSEDYHNKYDLNND</sequence>
<keyword evidence="2" id="KW-1185">Reference proteome</keyword>
<dbReference type="AlphaFoldDB" id="A0A2I0UBD4"/>
<proteinExistence type="predicted"/>
<reference evidence="2" key="1">
    <citation type="submission" date="2017-11" db="EMBL/GenBank/DDBJ databases">
        <authorList>
            <person name="Lima N.C."/>
            <person name="Parody-Merino A.M."/>
            <person name="Battley P.F."/>
            <person name="Fidler A.E."/>
            <person name="Prosdocimi F."/>
        </authorList>
    </citation>
    <scope>NUCLEOTIDE SEQUENCE [LARGE SCALE GENOMIC DNA]</scope>
</reference>
<evidence type="ECO:0000313" key="1">
    <source>
        <dbReference type="EMBL" id="PKU43360.1"/>
    </source>
</evidence>
<organism evidence="1 2">
    <name type="scientific">Limosa lapponica baueri</name>
    <dbReference type="NCBI Taxonomy" id="1758121"/>
    <lineage>
        <taxon>Eukaryota</taxon>
        <taxon>Metazoa</taxon>
        <taxon>Chordata</taxon>
        <taxon>Craniata</taxon>
        <taxon>Vertebrata</taxon>
        <taxon>Euteleostomi</taxon>
        <taxon>Archelosauria</taxon>
        <taxon>Archosauria</taxon>
        <taxon>Dinosauria</taxon>
        <taxon>Saurischia</taxon>
        <taxon>Theropoda</taxon>
        <taxon>Coelurosauria</taxon>
        <taxon>Aves</taxon>
        <taxon>Neognathae</taxon>
        <taxon>Neoaves</taxon>
        <taxon>Charadriiformes</taxon>
        <taxon>Scolopacidae</taxon>
        <taxon>Limosa</taxon>
    </lineage>
</organism>
<name>A0A2I0UBD4_LIMLA</name>
<evidence type="ECO:0000313" key="2">
    <source>
        <dbReference type="Proteomes" id="UP000233556"/>
    </source>
</evidence>
<accession>A0A2I0UBD4</accession>
<reference evidence="2" key="2">
    <citation type="submission" date="2017-12" db="EMBL/GenBank/DDBJ databases">
        <title>Genome sequence of the Bar-tailed Godwit (Limosa lapponica baueri).</title>
        <authorList>
            <person name="Lima N.C.B."/>
            <person name="Parody-Merino A.M."/>
            <person name="Battley P.F."/>
            <person name="Fidler A.E."/>
            <person name="Prosdocimi F."/>
        </authorList>
    </citation>
    <scope>NUCLEOTIDE SEQUENCE [LARGE SCALE GENOMIC DNA]</scope>
</reference>
<dbReference type="Proteomes" id="UP000233556">
    <property type="component" value="Unassembled WGS sequence"/>
</dbReference>
<dbReference type="EMBL" id="KZ505910">
    <property type="protein sequence ID" value="PKU43360.1"/>
    <property type="molecule type" value="Genomic_DNA"/>
</dbReference>
<gene>
    <name evidence="1" type="ORF">llap_6330</name>
</gene>
<protein>
    <submittedName>
        <fullName evidence="1">Uncharacterized protein</fullName>
    </submittedName>
</protein>